<evidence type="ECO:0000256" key="3">
    <source>
        <dbReference type="ARBA" id="ARBA00022771"/>
    </source>
</evidence>
<reference evidence="8" key="1">
    <citation type="submission" date="2022-07" db="EMBL/GenBank/DDBJ databases">
        <title>The genome of Lyophyllum shimeji provides insight into the initial evolution of ectomycorrhizal fungal genome.</title>
        <authorList>
            <person name="Kobayashi Y."/>
            <person name="Shibata T."/>
            <person name="Hirakawa H."/>
            <person name="Shigenobu S."/>
            <person name="Nishiyama T."/>
            <person name="Yamada A."/>
            <person name="Hasebe M."/>
            <person name="Kawaguchi M."/>
        </authorList>
    </citation>
    <scope>NUCLEOTIDE SEQUENCE</scope>
    <source>
        <strain evidence="8">AT787</strain>
    </source>
</reference>
<evidence type="ECO:0000313" key="8">
    <source>
        <dbReference type="EMBL" id="GLB39760.1"/>
    </source>
</evidence>
<feature type="region of interest" description="Disordered" evidence="6">
    <location>
        <begin position="137"/>
        <end position="247"/>
    </location>
</feature>
<comment type="caution">
    <text evidence="8">The sequence shown here is derived from an EMBL/GenBank/DDBJ whole genome shotgun (WGS) entry which is preliminary data.</text>
</comment>
<dbReference type="AlphaFoldDB" id="A0A9P3UQ40"/>
<feature type="region of interest" description="Disordered" evidence="6">
    <location>
        <begin position="329"/>
        <end position="350"/>
    </location>
</feature>
<accession>A0A9P3UQ40</accession>
<dbReference type="FunFam" id="1.10.220.150:FF:000009">
    <property type="entry name" value="stromal membrane-associated protein 1 isoform X1"/>
    <property type="match status" value="1"/>
</dbReference>
<feature type="compositionally biased region" description="Polar residues" evidence="6">
    <location>
        <begin position="329"/>
        <end position="343"/>
    </location>
</feature>
<dbReference type="PRINTS" id="PR00405">
    <property type="entry name" value="REVINTRACTNG"/>
</dbReference>
<feature type="region of interest" description="Disordered" evidence="6">
    <location>
        <begin position="378"/>
        <end position="422"/>
    </location>
</feature>
<evidence type="ECO:0000256" key="6">
    <source>
        <dbReference type="SAM" id="MobiDB-lite"/>
    </source>
</evidence>
<dbReference type="CDD" id="cd08204">
    <property type="entry name" value="ArfGap"/>
    <property type="match status" value="1"/>
</dbReference>
<keyword evidence="3 5" id="KW-0863">Zinc-finger</keyword>
<feature type="compositionally biased region" description="Low complexity" evidence="6">
    <location>
        <begin position="181"/>
        <end position="221"/>
    </location>
</feature>
<dbReference type="SMART" id="SM00105">
    <property type="entry name" value="ArfGap"/>
    <property type="match status" value="1"/>
</dbReference>
<dbReference type="GO" id="GO:0008270">
    <property type="term" value="F:zinc ion binding"/>
    <property type="evidence" value="ECO:0007669"/>
    <property type="project" value="UniProtKB-KW"/>
</dbReference>
<feature type="compositionally biased region" description="Low complexity" evidence="6">
    <location>
        <begin position="137"/>
        <end position="163"/>
    </location>
</feature>
<dbReference type="PANTHER" id="PTHR45705">
    <property type="entry name" value="FI20236P1"/>
    <property type="match status" value="1"/>
</dbReference>
<evidence type="ECO:0000256" key="4">
    <source>
        <dbReference type="ARBA" id="ARBA00022833"/>
    </source>
</evidence>
<dbReference type="InterPro" id="IPR037278">
    <property type="entry name" value="ARFGAP/RecO"/>
</dbReference>
<proteinExistence type="predicted"/>
<dbReference type="Pfam" id="PF01412">
    <property type="entry name" value="ArfGap"/>
    <property type="match status" value="1"/>
</dbReference>
<dbReference type="Gene3D" id="1.10.220.150">
    <property type="entry name" value="Arf GTPase activating protein"/>
    <property type="match status" value="1"/>
</dbReference>
<dbReference type="GO" id="GO:0005096">
    <property type="term" value="F:GTPase activator activity"/>
    <property type="evidence" value="ECO:0007669"/>
    <property type="project" value="UniProtKB-KW"/>
</dbReference>
<dbReference type="PANTHER" id="PTHR45705:SF1">
    <property type="entry name" value="FI20236P1"/>
    <property type="match status" value="1"/>
</dbReference>
<dbReference type="InterPro" id="IPR051718">
    <property type="entry name" value="ARF_GTPase-activating"/>
</dbReference>
<feature type="compositionally biased region" description="Polar residues" evidence="6">
    <location>
        <begin position="404"/>
        <end position="417"/>
    </location>
</feature>
<evidence type="ECO:0000259" key="7">
    <source>
        <dbReference type="PROSITE" id="PS50115"/>
    </source>
</evidence>
<evidence type="ECO:0000256" key="2">
    <source>
        <dbReference type="ARBA" id="ARBA00022723"/>
    </source>
</evidence>
<evidence type="ECO:0000256" key="5">
    <source>
        <dbReference type="PROSITE-ProRule" id="PRU00288"/>
    </source>
</evidence>
<dbReference type="Proteomes" id="UP001063166">
    <property type="component" value="Unassembled WGS sequence"/>
</dbReference>
<protein>
    <submittedName>
        <fullName evidence="8">GTP-ase activating proteins for the small GTPase, ARF</fullName>
    </submittedName>
</protein>
<evidence type="ECO:0000313" key="9">
    <source>
        <dbReference type="Proteomes" id="UP001063166"/>
    </source>
</evidence>
<feature type="compositionally biased region" description="Low complexity" evidence="6">
    <location>
        <begin position="236"/>
        <end position="247"/>
    </location>
</feature>
<dbReference type="GO" id="GO:0005737">
    <property type="term" value="C:cytoplasm"/>
    <property type="evidence" value="ECO:0007669"/>
    <property type="project" value="TreeGrafter"/>
</dbReference>
<sequence>MSGLNKITIERNQKILLELVAKPGNDICADCKVRNPRWASHNLGIFICVGCASIHRKIGTHITKVKSLTMDVWTKEQVEHMKSMGNVKSNAIYNPNEIRHPPPPNLVDSERDSELETYIRSKYEFKRFMDRSAFVSSKLGPSKSASSVTSNGSSRSVSSPLTSTEPPAPRPSTTIPSNQISTPRPTATATPAVAPTRSVSQPLSAAQPSSKPAAAKPTQPTNGADPPNGVWTDLISLQTPSSSSSLPLQYQMPTQNSVTPQPNGFSATMAPYQSSIGTGVNPFQQQHLPSNPYSQQIYPTPGMQPAPFSPAATLNHQQAYFANQAQVQTPTSAPAAQPQTSYFQPQPQQAALQIQVPNPGQAMFASANTQGSFMSAPPTHGHFLSSSPAGQQQFQTHSPQPQSMMSGTPQPQILSTTPQPQMQMQMMGQPGPFVSPSPQLQQQPMGMGMAGQQFQMQQGFFVAGAPQPQMGMQPQAQFGGFQGTSQPFAAGGFAGGQQWGAL</sequence>
<organism evidence="8 9">
    <name type="scientific">Lyophyllum shimeji</name>
    <name type="common">Hon-shimeji</name>
    <name type="synonym">Tricholoma shimeji</name>
    <dbReference type="NCBI Taxonomy" id="47721"/>
    <lineage>
        <taxon>Eukaryota</taxon>
        <taxon>Fungi</taxon>
        <taxon>Dikarya</taxon>
        <taxon>Basidiomycota</taxon>
        <taxon>Agaricomycotina</taxon>
        <taxon>Agaricomycetes</taxon>
        <taxon>Agaricomycetidae</taxon>
        <taxon>Agaricales</taxon>
        <taxon>Tricholomatineae</taxon>
        <taxon>Lyophyllaceae</taxon>
        <taxon>Lyophyllum</taxon>
    </lineage>
</organism>
<evidence type="ECO:0000256" key="1">
    <source>
        <dbReference type="ARBA" id="ARBA00022468"/>
    </source>
</evidence>
<gene>
    <name evidence="8" type="primary">GTS1</name>
    <name evidence="8" type="ORF">LshimejAT787_0702700</name>
</gene>
<dbReference type="EMBL" id="BRPK01000007">
    <property type="protein sequence ID" value="GLB39760.1"/>
    <property type="molecule type" value="Genomic_DNA"/>
</dbReference>
<keyword evidence="4" id="KW-0862">Zinc</keyword>
<keyword evidence="9" id="KW-1185">Reference proteome</keyword>
<dbReference type="InterPro" id="IPR001164">
    <property type="entry name" value="ArfGAP_dom"/>
</dbReference>
<keyword evidence="1" id="KW-0343">GTPase activation</keyword>
<dbReference type="PROSITE" id="PS50115">
    <property type="entry name" value="ARFGAP"/>
    <property type="match status" value="1"/>
</dbReference>
<keyword evidence="2" id="KW-0479">Metal-binding</keyword>
<dbReference type="OrthoDB" id="10266696at2759"/>
<dbReference type="SUPFAM" id="SSF57863">
    <property type="entry name" value="ArfGap/RecO-like zinc finger"/>
    <property type="match status" value="1"/>
</dbReference>
<feature type="compositionally biased region" description="Polar residues" evidence="6">
    <location>
        <begin position="171"/>
        <end position="180"/>
    </location>
</feature>
<dbReference type="InterPro" id="IPR038508">
    <property type="entry name" value="ArfGAP_dom_sf"/>
</dbReference>
<feature type="region of interest" description="Disordered" evidence="6">
    <location>
        <begin position="92"/>
        <end position="112"/>
    </location>
</feature>
<name>A0A9P3UQ40_LYOSH</name>
<feature type="compositionally biased region" description="Low complexity" evidence="6">
    <location>
        <begin position="391"/>
        <end position="403"/>
    </location>
</feature>
<feature type="domain" description="Arf-GAP" evidence="7">
    <location>
        <begin position="13"/>
        <end position="129"/>
    </location>
</feature>